<evidence type="ECO:0000259" key="2">
    <source>
        <dbReference type="PROSITE" id="PS51746"/>
    </source>
</evidence>
<name>A0A8H7UMS3_MORIS</name>
<dbReference type="PANTHER" id="PTHR12320">
    <property type="entry name" value="PROTEIN PHOSPHATASE 2C"/>
    <property type="match status" value="1"/>
</dbReference>
<dbReference type="PANTHER" id="PTHR12320:SF84">
    <property type="entry name" value="PROTEIN PHOSPHATASE"/>
    <property type="match status" value="1"/>
</dbReference>
<dbReference type="SMART" id="SM00331">
    <property type="entry name" value="PP2C_SIG"/>
    <property type="match status" value="1"/>
</dbReference>
<dbReference type="PROSITE" id="PS51746">
    <property type="entry name" value="PPM_2"/>
    <property type="match status" value="1"/>
</dbReference>
<evidence type="ECO:0000313" key="3">
    <source>
        <dbReference type="EMBL" id="KAG2184539.1"/>
    </source>
</evidence>
<proteinExistence type="inferred from homology"/>
<protein>
    <recommendedName>
        <fullName evidence="1">Protein phosphatase</fullName>
        <ecNumber evidence="1">3.1.3.16</ecNumber>
    </recommendedName>
</protein>
<feature type="domain" description="PPM-type phosphatase" evidence="2">
    <location>
        <begin position="117"/>
        <end position="384"/>
    </location>
</feature>
<keyword evidence="4" id="KW-1185">Reference proteome</keyword>
<dbReference type="OrthoDB" id="60843at2759"/>
<gene>
    <name evidence="3" type="ORF">INT43_000448</name>
</gene>
<organism evidence="3 4">
    <name type="scientific">Mortierella isabellina</name>
    <name type="common">Filamentous fungus</name>
    <name type="synonym">Umbelopsis isabellina</name>
    <dbReference type="NCBI Taxonomy" id="91625"/>
    <lineage>
        <taxon>Eukaryota</taxon>
        <taxon>Fungi</taxon>
        <taxon>Fungi incertae sedis</taxon>
        <taxon>Mucoromycota</taxon>
        <taxon>Mucoromycotina</taxon>
        <taxon>Umbelopsidomycetes</taxon>
        <taxon>Umbelopsidales</taxon>
        <taxon>Umbelopsidaceae</taxon>
        <taxon>Umbelopsis</taxon>
    </lineage>
</organism>
<dbReference type="SUPFAM" id="SSF81606">
    <property type="entry name" value="PP2C-like"/>
    <property type="match status" value="1"/>
</dbReference>
<dbReference type="EMBL" id="JAEPQZ010000002">
    <property type="protein sequence ID" value="KAG2184539.1"/>
    <property type="molecule type" value="Genomic_DNA"/>
</dbReference>
<dbReference type="Gene3D" id="3.60.40.10">
    <property type="entry name" value="PPM-type phosphatase domain"/>
    <property type="match status" value="2"/>
</dbReference>
<keyword evidence="1" id="KW-0464">Manganese</keyword>
<keyword evidence="1" id="KW-0378">Hydrolase</keyword>
<feature type="non-terminal residue" evidence="3">
    <location>
        <position position="1"/>
    </location>
</feature>
<dbReference type="InterPro" id="IPR036457">
    <property type="entry name" value="PPM-type-like_dom_sf"/>
</dbReference>
<dbReference type="GO" id="GO:0004722">
    <property type="term" value="F:protein serine/threonine phosphatase activity"/>
    <property type="evidence" value="ECO:0007669"/>
    <property type="project" value="UniProtKB-EC"/>
</dbReference>
<dbReference type="Proteomes" id="UP000654370">
    <property type="component" value="Unassembled WGS sequence"/>
</dbReference>
<reference evidence="3" key="1">
    <citation type="submission" date="2020-12" db="EMBL/GenBank/DDBJ databases">
        <title>Metabolic potential, ecology and presence of endohyphal bacteria is reflected in genomic diversity of Mucoromycotina.</title>
        <authorList>
            <person name="Muszewska A."/>
            <person name="Okrasinska A."/>
            <person name="Steczkiewicz K."/>
            <person name="Drgas O."/>
            <person name="Orlowska M."/>
            <person name="Perlinska-Lenart U."/>
            <person name="Aleksandrzak-Piekarczyk T."/>
            <person name="Szatraj K."/>
            <person name="Zielenkiewicz U."/>
            <person name="Pilsyk S."/>
            <person name="Malc E."/>
            <person name="Mieczkowski P."/>
            <person name="Kruszewska J.S."/>
            <person name="Biernat P."/>
            <person name="Pawlowska J."/>
        </authorList>
    </citation>
    <scope>NUCLEOTIDE SEQUENCE</scope>
    <source>
        <strain evidence="3">WA0000067209</strain>
    </source>
</reference>
<dbReference type="Pfam" id="PF07228">
    <property type="entry name" value="SpoIIE"/>
    <property type="match status" value="1"/>
</dbReference>
<dbReference type="InterPro" id="IPR001932">
    <property type="entry name" value="PPM-type_phosphatase-like_dom"/>
</dbReference>
<keyword evidence="1" id="KW-0904">Protein phosphatase</keyword>
<comment type="catalytic activity">
    <reaction evidence="1">
        <text>O-phospho-L-seryl-[protein] + H2O = L-seryl-[protein] + phosphate</text>
        <dbReference type="Rhea" id="RHEA:20629"/>
        <dbReference type="Rhea" id="RHEA-COMP:9863"/>
        <dbReference type="Rhea" id="RHEA-COMP:11604"/>
        <dbReference type="ChEBI" id="CHEBI:15377"/>
        <dbReference type="ChEBI" id="CHEBI:29999"/>
        <dbReference type="ChEBI" id="CHEBI:43474"/>
        <dbReference type="ChEBI" id="CHEBI:83421"/>
        <dbReference type="EC" id="3.1.3.16"/>
    </reaction>
</comment>
<evidence type="ECO:0000313" key="4">
    <source>
        <dbReference type="Proteomes" id="UP000654370"/>
    </source>
</evidence>
<comment type="cofactor">
    <cofactor evidence="1">
        <name>Mn(2+)</name>
        <dbReference type="ChEBI" id="CHEBI:29035"/>
    </cofactor>
</comment>
<evidence type="ECO:0000256" key="1">
    <source>
        <dbReference type="RuleBase" id="RU366020"/>
    </source>
</evidence>
<comment type="cofactor">
    <cofactor evidence="1">
        <name>Mg(2+)</name>
        <dbReference type="ChEBI" id="CHEBI:18420"/>
    </cofactor>
</comment>
<keyword evidence="1" id="KW-0460">Magnesium</keyword>
<dbReference type="InterPro" id="IPR039123">
    <property type="entry name" value="PPTC7"/>
</dbReference>
<dbReference type="SMART" id="SM00332">
    <property type="entry name" value="PP2Cc"/>
    <property type="match status" value="1"/>
</dbReference>
<dbReference type="EC" id="3.1.3.16" evidence="1"/>
<accession>A0A8H7UMS3</accession>
<comment type="catalytic activity">
    <reaction evidence="1">
        <text>O-phospho-L-threonyl-[protein] + H2O = L-threonyl-[protein] + phosphate</text>
        <dbReference type="Rhea" id="RHEA:47004"/>
        <dbReference type="Rhea" id="RHEA-COMP:11060"/>
        <dbReference type="Rhea" id="RHEA-COMP:11605"/>
        <dbReference type="ChEBI" id="CHEBI:15377"/>
        <dbReference type="ChEBI" id="CHEBI:30013"/>
        <dbReference type="ChEBI" id="CHEBI:43474"/>
        <dbReference type="ChEBI" id="CHEBI:61977"/>
        <dbReference type="EC" id="3.1.3.16"/>
    </reaction>
</comment>
<dbReference type="GO" id="GO:0046872">
    <property type="term" value="F:metal ion binding"/>
    <property type="evidence" value="ECO:0007669"/>
    <property type="project" value="UniProtKB-UniRule"/>
</dbReference>
<dbReference type="AlphaFoldDB" id="A0A8H7UMS3"/>
<sequence>LLYRSKAGPAIAIYPTQHHKALHSSSSHPAAVRFIPAKENGSMLSSSPSSSLLSLPHQIAQYSLLYEPFQAKISTYDNHNHLSVVDYFDPALIPHKPAYIFNHAASGFAKQGRTITLSPEESNRYFSVQVGEDSYFKRYNALGVADGVGGWRNHSGANPALYSRKLMHYAYLEMEQLDLATTPPTSLYNRKIDPVDILQRSYDKSSLDAKQEGIVGSSTACVVVLGNDELKIANLGDCGLSIIRHNHFVFRTEEQQHSFNFPYQLGTGSFDSPKDAQQFTVKVEKGDIIILASDGLFDNLFDEDILEIVCEQVSPKLEGVLATGSSDFSDIDPQAISDALALRAKNVSEDNDNGSSPFQTRAMKEGMYYQGGKADDISVLVAIIKDVS</sequence>
<comment type="similarity">
    <text evidence="1">Belongs to the PP2C family.</text>
</comment>
<comment type="caution">
    <text evidence="3">The sequence shown here is derived from an EMBL/GenBank/DDBJ whole genome shotgun (WGS) entry which is preliminary data.</text>
</comment>
<keyword evidence="1" id="KW-0479">Metal-binding</keyword>